<name>A0A367FJX8_9ACTN</name>
<dbReference type="Proteomes" id="UP000253094">
    <property type="component" value="Unassembled WGS sequence"/>
</dbReference>
<reference evidence="1 2" key="1">
    <citation type="submission" date="2018-06" db="EMBL/GenBank/DDBJ databases">
        <title>Sphaerisporangium craniellae sp. nov., isolated from a marine sponge in the South China Sea.</title>
        <authorList>
            <person name="Li L."/>
        </authorList>
    </citation>
    <scope>NUCLEOTIDE SEQUENCE [LARGE SCALE GENOMIC DNA]</scope>
    <source>
        <strain evidence="1 2">CCTCC AA 208026</strain>
    </source>
</reference>
<organism evidence="1 2">
    <name type="scientific">Sphaerisporangium album</name>
    <dbReference type="NCBI Taxonomy" id="509200"/>
    <lineage>
        <taxon>Bacteria</taxon>
        <taxon>Bacillati</taxon>
        <taxon>Actinomycetota</taxon>
        <taxon>Actinomycetes</taxon>
        <taxon>Streptosporangiales</taxon>
        <taxon>Streptosporangiaceae</taxon>
        <taxon>Sphaerisporangium</taxon>
    </lineage>
</organism>
<evidence type="ECO:0000313" key="1">
    <source>
        <dbReference type="EMBL" id="RCG30017.1"/>
    </source>
</evidence>
<comment type="caution">
    <text evidence="1">The sequence shown here is derived from an EMBL/GenBank/DDBJ whole genome shotgun (WGS) entry which is preliminary data.</text>
</comment>
<sequence>MTLTATQGNADHGYHVPTSKRDAEVIDWQPATQAEDRRRVLRWTCRCRNEVYYLVSAGGRGYIERTRDGEATVQTARMRHAQIAELWERILLGQAR</sequence>
<dbReference type="RefSeq" id="WP_114029959.1">
    <property type="nucleotide sequence ID" value="NZ_QOIL01000009.1"/>
</dbReference>
<gene>
    <name evidence="1" type="ORF">DQ384_17825</name>
</gene>
<dbReference type="EMBL" id="QOIL01000009">
    <property type="protein sequence ID" value="RCG30017.1"/>
    <property type="molecule type" value="Genomic_DNA"/>
</dbReference>
<proteinExistence type="predicted"/>
<dbReference type="OrthoDB" id="3541354at2"/>
<evidence type="ECO:0000313" key="2">
    <source>
        <dbReference type="Proteomes" id="UP000253094"/>
    </source>
</evidence>
<keyword evidence="2" id="KW-1185">Reference proteome</keyword>
<accession>A0A367FJX8</accession>
<protein>
    <submittedName>
        <fullName evidence="1">Uncharacterized protein</fullName>
    </submittedName>
</protein>
<dbReference type="AlphaFoldDB" id="A0A367FJX8"/>